<dbReference type="OrthoDB" id="7062584at2"/>
<dbReference type="RefSeq" id="WP_091115899.1">
    <property type="nucleotide sequence ID" value="NZ_BKAF01000018.1"/>
</dbReference>
<organism evidence="1 2">
    <name type="scientific">Nocardioides psychrotolerans</name>
    <dbReference type="NCBI Taxonomy" id="1005945"/>
    <lineage>
        <taxon>Bacteria</taxon>
        <taxon>Bacillati</taxon>
        <taxon>Actinomycetota</taxon>
        <taxon>Actinomycetes</taxon>
        <taxon>Propionibacteriales</taxon>
        <taxon>Nocardioidaceae</taxon>
        <taxon>Nocardioides</taxon>
    </lineage>
</organism>
<reference evidence="1 2" key="1">
    <citation type="submission" date="2016-10" db="EMBL/GenBank/DDBJ databases">
        <authorList>
            <person name="de Groot N.N."/>
        </authorList>
    </citation>
    <scope>NUCLEOTIDE SEQUENCE [LARGE SCALE GENOMIC DNA]</scope>
    <source>
        <strain evidence="1 2">CGMCC 1.11156</strain>
    </source>
</reference>
<dbReference type="SUPFAM" id="SSF50475">
    <property type="entry name" value="FMN-binding split barrel"/>
    <property type="match status" value="1"/>
</dbReference>
<evidence type="ECO:0000313" key="1">
    <source>
        <dbReference type="EMBL" id="SFI99606.1"/>
    </source>
</evidence>
<dbReference type="STRING" id="1005945.SAMN05216561_11613"/>
<keyword evidence="2" id="KW-1185">Reference proteome</keyword>
<gene>
    <name evidence="1" type="ORF">SAMN05216561_11613</name>
</gene>
<dbReference type="InterPro" id="IPR024747">
    <property type="entry name" value="Pyridox_Oxase-rel"/>
</dbReference>
<dbReference type="EMBL" id="FOQG01000016">
    <property type="protein sequence ID" value="SFI99606.1"/>
    <property type="molecule type" value="Genomic_DNA"/>
</dbReference>
<name>A0A1I3MSD3_9ACTN</name>
<dbReference type="AlphaFoldDB" id="A0A1I3MSD3"/>
<proteinExistence type="predicted"/>
<protein>
    <submittedName>
        <fullName evidence="1">Pyridoxamine 5'-phosphate oxidase</fullName>
    </submittedName>
</protein>
<evidence type="ECO:0000313" key="2">
    <source>
        <dbReference type="Proteomes" id="UP000198649"/>
    </source>
</evidence>
<dbReference type="Proteomes" id="UP000198649">
    <property type="component" value="Unassembled WGS sequence"/>
</dbReference>
<dbReference type="Pfam" id="PF12900">
    <property type="entry name" value="Pyridox_ox_2"/>
    <property type="match status" value="1"/>
</dbReference>
<sequence length="147" mass="16255">MSYAESPVRELGPEECWALLRGDELGRLAYHLVDEVHVVPINYVVDDGELLFRTVAGNKLLAAALGSEVAFEIDWHDHDHAWSVLARGRLRVLDEVEEHRLDGLPLRPWVATYKYDVVGLRPTVVTGRAFELDRGAGGTGVVAEVGV</sequence>
<accession>A0A1I3MSD3</accession>
<dbReference type="Gene3D" id="2.30.110.10">
    <property type="entry name" value="Electron Transport, Fmn-binding Protein, Chain A"/>
    <property type="match status" value="1"/>
</dbReference>
<dbReference type="InterPro" id="IPR012349">
    <property type="entry name" value="Split_barrel_FMN-bd"/>
</dbReference>